<feature type="compositionally biased region" description="Polar residues" evidence="1">
    <location>
        <begin position="95"/>
        <end position="104"/>
    </location>
</feature>
<accession>A0A8J6BF81</accession>
<comment type="caution">
    <text evidence="2">The sequence shown here is derived from an EMBL/GenBank/DDBJ whole genome shotgun (WGS) entry which is preliminary data.</text>
</comment>
<dbReference type="OrthoDB" id="9877987at2759"/>
<dbReference type="Proteomes" id="UP000770717">
    <property type="component" value="Unassembled WGS sequence"/>
</dbReference>
<organism evidence="2 3">
    <name type="scientific">Eleutherodactylus coqui</name>
    <name type="common">Puerto Rican coqui</name>
    <dbReference type="NCBI Taxonomy" id="57060"/>
    <lineage>
        <taxon>Eukaryota</taxon>
        <taxon>Metazoa</taxon>
        <taxon>Chordata</taxon>
        <taxon>Craniata</taxon>
        <taxon>Vertebrata</taxon>
        <taxon>Euteleostomi</taxon>
        <taxon>Amphibia</taxon>
        <taxon>Batrachia</taxon>
        <taxon>Anura</taxon>
        <taxon>Neobatrachia</taxon>
        <taxon>Hyloidea</taxon>
        <taxon>Eleutherodactylidae</taxon>
        <taxon>Eleutherodactylinae</taxon>
        <taxon>Eleutherodactylus</taxon>
        <taxon>Eleutherodactylus</taxon>
    </lineage>
</organism>
<evidence type="ECO:0000313" key="2">
    <source>
        <dbReference type="EMBL" id="KAG9461388.1"/>
    </source>
</evidence>
<reference evidence="2" key="1">
    <citation type="thesis" date="2020" institute="ProQuest LLC" country="789 East Eisenhower Parkway, Ann Arbor, MI, USA">
        <title>Comparative Genomics and Chromosome Evolution.</title>
        <authorList>
            <person name="Mudd A.B."/>
        </authorList>
    </citation>
    <scope>NUCLEOTIDE SEQUENCE</scope>
    <source>
        <strain evidence="2">HN-11 Male</strain>
        <tissue evidence="2">Kidney and liver</tissue>
    </source>
</reference>
<dbReference type="AlphaFoldDB" id="A0A8J6BF81"/>
<feature type="compositionally biased region" description="Polar residues" evidence="1">
    <location>
        <begin position="119"/>
        <end position="128"/>
    </location>
</feature>
<feature type="non-terminal residue" evidence="2">
    <location>
        <position position="128"/>
    </location>
</feature>
<feature type="region of interest" description="Disordered" evidence="1">
    <location>
        <begin position="91"/>
        <end position="128"/>
    </location>
</feature>
<keyword evidence="3" id="KW-1185">Reference proteome</keyword>
<protein>
    <submittedName>
        <fullName evidence="2">Uncharacterized protein</fullName>
    </submittedName>
</protein>
<name>A0A8J6BF81_ELECQ</name>
<evidence type="ECO:0000256" key="1">
    <source>
        <dbReference type="SAM" id="MobiDB-lite"/>
    </source>
</evidence>
<gene>
    <name evidence="2" type="ORF">GDO78_017042</name>
</gene>
<feature type="region of interest" description="Disordered" evidence="1">
    <location>
        <begin position="43"/>
        <end position="75"/>
    </location>
</feature>
<proteinExistence type="predicted"/>
<dbReference type="PANTHER" id="PTHR15387">
    <property type="entry name" value="PROTEIN PHOSPHATASE 1 REGULATORY SUBUNIT 17"/>
    <property type="match status" value="1"/>
</dbReference>
<dbReference type="EMBL" id="WNTK01022526">
    <property type="protein sequence ID" value="KAG9461388.1"/>
    <property type="molecule type" value="Genomic_DNA"/>
</dbReference>
<sequence>MSTEFVSPLDLSKDTLEQQNQHCKLLDELSEQLMRNCDIQVKVRKAKTIPASQNNEEDQKQPRRKDTPALNKPPFIPDFSELLLKRFDEVEKQQKNTQIPSVTNKDLDLRKPKRKDTPALNTSPPLPG</sequence>
<evidence type="ECO:0000313" key="3">
    <source>
        <dbReference type="Proteomes" id="UP000770717"/>
    </source>
</evidence>
<dbReference type="GO" id="GO:0004864">
    <property type="term" value="F:protein phosphatase inhibitor activity"/>
    <property type="evidence" value="ECO:0007669"/>
    <property type="project" value="InterPro"/>
</dbReference>
<dbReference type="PANTHER" id="PTHR15387:SF0">
    <property type="entry name" value="PROTEIN PHOSPHATASE 1 REGULATORY SUBUNIT 17"/>
    <property type="match status" value="1"/>
</dbReference>
<feature type="compositionally biased region" description="Basic and acidic residues" evidence="1">
    <location>
        <begin position="57"/>
        <end position="67"/>
    </location>
</feature>
<dbReference type="InterPro" id="IPR033242">
    <property type="entry name" value="PPP1R17"/>
</dbReference>